<evidence type="ECO:0000259" key="1">
    <source>
        <dbReference type="Pfam" id="PF07075"/>
    </source>
</evidence>
<dbReference type="InterPro" id="IPR048502">
    <property type="entry name" value="NamZ_N"/>
</dbReference>
<dbReference type="PANTHER" id="PTHR42915">
    <property type="entry name" value="HYPOTHETICAL 460 KDA PROTEIN IN FEUA-SIGW INTERGENIC REGION [PRECURSOR]"/>
    <property type="match status" value="1"/>
</dbReference>
<sequence>MGVTKCRRLLEKAGFACVRQGSDQRDHSWTVAGMGAQSVHVLARVGKARRARHGPSERMRVKAIKTLLVLSAVLTGMTLNGCAGRGPQNDGPYPGDDVNSPEAMRGRIMDRRVRPGITVLLDDSIKLVAGKRVALVTNQTGVDEQGRRSIDLLFSDSRAQRAGIKLVKLFAPEHGARGTEEREHLADDRDERTGLPVYSLYKETTVGPPDSLLQDVDLLIVDLQDIGTRTWTYVGVMLYTMQAGARRGIPVVVLDRPNPLSGAVAEGALLDSTIADPSPPTPGGKTNGFALYPMPLRHGLTMGEMARLFQAQFKMGTRLSVVPVRNLRRTMWFDDTKLPWVRPSPNIPNLTSALIYPALVPFESSNVSVGRGTNEAFQRFGAPWLRADSVARLLEDLSLTGVRFRAERFTPSKPGDGKYDGRAIPGIRIEVTDRERIQPSRVGAAILWALARVHHDSLQLRPAAFDERLGSARVREALLGGADPDAVLDRVLPAVIAFEKDARRFHLYR</sequence>
<dbReference type="Gene3D" id="3.90.1150.140">
    <property type="match status" value="1"/>
</dbReference>
<feature type="domain" description="Peptidoglycan beta-N-acetylmuramidase NamZ C-terminal" evidence="2">
    <location>
        <begin position="354"/>
        <end position="508"/>
    </location>
</feature>
<feature type="domain" description="Peptidoglycan beta-N-acetylmuramidase NamZ N-terminal" evidence="1">
    <location>
        <begin position="133"/>
        <end position="350"/>
    </location>
</feature>
<dbReference type="PANTHER" id="PTHR42915:SF1">
    <property type="entry name" value="PEPTIDOGLYCAN BETA-N-ACETYLMURAMIDASE NAMZ"/>
    <property type="match status" value="1"/>
</dbReference>
<dbReference type="Gene3D" id="3.40.50.12170">
    <property type="entry name" value="Uncharacterised protein PF07075, DUF1343"/>
    <property type="match status" value="1"/>
</dbReference>
<proteinExistence type="predicted"/>
<evidence type="ECO:0000313" key="4">
    <source>
        <dbReference type="Proteomes" id="UP000264071"/>
    </source>
</evidence>
<dbReference type="Pfam" id="PF20732">
    <property type="entry name" value="NamZ_C"/>
    <property type="match status" value="1"/>
</dbReference>
<dbReference type="GO" id="GO:0033922">
    <property type="term" value="F:peptidoglycan beta-N-acetylmuramidase activity"/>
    <property type="evidence" value="ECO:0007669"/>
    <property type="project" value="InterPro"/>
</dbReference>
<reference evidence="3 4" key="1">
    <citation type="journal article" date="2018" name="Nat. Biotechnol.">
        <title>A standardized bacterial taxonomy based on genome phylogeny substantially revises the tree of life.</title>
        <authorList>
            <person name="Parks D.H."/>
            <person name="Chuvochina M."/>
            <person name="Waite D.W."/>
            <person name="Rinke C."/>
            <person name="Skarshewski A."/>
            <person name="Chaumeil P.A."/>
            <person name="Hugenholtz P."/>
        </authorList>
    </citation>
    <scope>NUCLEOTIDE SEQUENCE [LARGE SCALE GENOMIC DNA]</scope>
    <source>
        <strain evidence="3">UBA8844</strain>
    </source>
</reference>
<dbReference type="InterPro" id="IPR008302">
    <property type="entry name" value="NamZ"/>
</dbReference>
<dbReference type="InterPro" id="IPR048503">
    <property type="entry name" value="NamZ_C"/>
</dbReference>
<name>A0A3D4V861_9BACT</name>
<dbReference type="Proteomes" id="UP000264071">
    <property type="component" value="Unassembled WGS sequence"/>
</dbReference>
<comment type="caution">
    <text evidence="3">The sequence shown here is derived from an EMBL/GenBank/DDBJ whole genome shotgun (WGS) entry which is preliminary data.</text>
</comment>
<dbReference type="AlphaFoldDB" id="A0A3D4V861"/>
<gene>
    <name evidence="3" type="ORF">DGD08_09035</name>
</gene>
<dbReference type="EMBL" id="DPIY01000009">
    <property type="protein sequence ID" value="HCT57339.1"/>
    <property type="molecule type" value="Genomic_DNA"/>
</dbReference>
<protein>
    <submittedName>
        <fullName evidence="3">DUF1343 domain-containing protein</fullName>
    </submittedName>
</protein>
<accession>A0A3D4V861</accession>
<evidence type="ECO:0000259" key="2">
    <source>
        <dbReference type="Pfam" id="PF20732"/>
    </source>
</evidence>
<organism evidence="3 4">
    <name type="scientific">Gemmatimonas aurantiaca</name>
    <dbReference type="NCBI Taxonomy" id="173480"/>
    <lineage>
        <taxon>Bacteria</taxon>
        <taxon>Pseudomonadati</taxon>
        <taxon>Gemmatimonadota</taxon>
        <taxon>Gemmatimonadia</taxon>
        <taxon>Gemmatimonadales</taxon>
        <taxon>Gemmatimonadaceae</taxon>
        <taxon>Gemmatimonas</taxon>
    </lineage>
</organism>
<dbReference type="Pfam" id="PF07075">
    <property type="entry name" value="NamZ_N"/>
    <property type="match status" value="1"/>
</dbReference>
<evidence type="ECO:0000313" key="3">
    <source>
        <dbReference type="EMBL" id="HCT57339.1"/>
    </source>
</evidence>